<accession>A0A7W7DFF2</accession>
<feature type="transmembrane region" description="Helical" evidence="1">
    <location>
        <begin position="65"/>
        <end position="83"/>
    </location>
</feature>
<dbReference type="Pfam" id="PF26604">
    <property type="entry name" value="CBU_0592"/>
    <property type="match status" value="1"/>
</dbReference>
<keyword evidence="1" id="KW-1133">Transmembrane helix</keyword>
<comment type="caution">
    <text evidence="3">The sequence shown here is derived from an EMBL/GenBank/DDBJ whole genome shotgun (WGS) entry which is preliminary data.</text>
</comment>
<reference evidence="3 4" key="1">
    <citation type="submission" date="2020-08" db="EMBL/GenBank/DDBJ databases">
        <title>Sequencing the genomes of 1000 actinobacteria strains.</title>
        <authorList>
            <person name="Klenk H.-P."/>
        </authorList>
    </citation>
    <scope>NUCLEOTIDE SEQUENCE [LARGE SCALE GENOMIC DNA]</scope>
    <source>
        <strain evidence="3 4">DSM 45784</strain>
    </source>
</reference>
<evidence type="ECO:0000256" key="1">
    <source>
        <dbReference type="SAM" id="Phobius"/>
    </source>
</evidence>
<keyword evidence="1" id="KW-0472">Membrane</keyword>
<keyword evidence="4" id="KW-1185">Reference proteome</keyword>
<gene>
    <name evidence="3" type="ORF">BJ982_006564</name>
</gene>
<evidence type="ECO:0000259" key="2">
    <source>
        <dbReference type="Pfam" id="PF26604"/>
    </source>
</evidence>
<keyword evidence="1" id="KW-0812">Transmembrane</keyword>
<dbReference type="Proteomes" id="UP000542210">
    <property type="component" value="Unassembled WGS sequence"/>
</dbReference>
<evidence type="ECO:0000313" key="4">
    <source>
        <dbReference type="Proteomes" id="UP000542210"/>
    </source>
</evidence>
<name>A0A7W7DFF2_9ACTN</name>
<evidence type="ECO:0000313" key="3">
    <source>
        <dbReference type="EMBL" id="MBB4705020.1"/>
    </source>
</evidence>
<organism evidence="3 4">
    <name type="scientific">Sphaerisporangium siamense</name>
    <dbReference type="NCBI Taxonomy" id="795645"/>
    <lineage>
        <taxon>Bacteria</taxon>
        <taxon>Bacillati</taxon>
        <taxon>Actinomycetota</taxon>
        <taxon>Actinomycetes</taxon>
        <taxon>Streptosporangiales</taxon>
        <taxon>Streptosporangiaceae</taxon>
        <taxon>Sphaerisporangium</taxon>
    </lineage>
</organism>
<dbReference type="EMBL" id="JACHND010000001">
    <property type="protein sequence ID" value="MBB4705020.1"/>
    <property type="molecule type" value="Genomic_DNA"/>
</dbReference>
<dbReference type="NCBIfam" id="NF047864">
    <property type="entry name" value="CBU_0592_membra"/>
    <property type="match status" value="1"/>
</dbReference>
<proteinExistence type="predicted"/>
<dbReference type="AlphaFoldDB" id="A0A7W7DFF2"/>
<feature type="transmembrane region" description="Helical" evidence="1">
    <location>
        <begin position="6"/>
        <end position="26"/>
    </location>
</feature>
<dbReference type="RefSeq" id="WP_184886430.1">
    <property type="nucleotide sequence ID" value="NZ_BOOV01000006.1"/>
</dbReference>
<protein>
    <recommendedName>
        <fullName evidence="2">CBU-0592-like domain-containing protein</fullName>
    </recommendedName>
</protein>
<dbReference type="InterPro" id="IPR058058">
    <property type="entry name" value="CBU_0592-like"/>
</dbReference>
<sequence length="98" mass="10178">MGSSVVSYLIDAFGMLGAAALLYAYAMLSMAKMSGGGLTYQLINLGGAVALMVNSAYHFAWPSAVLNLVWCGIGVLAVTRIIAARPWKRRQPSGGGPG</sequence>
<feature type="domain" description="CBU-0592-like" evidence="2">
    <location>
        <begin position="11"/>
        <end position="85"/>
    </location>
</feature>